<dbReference type="AlphaFoldDB" id="A0A7J4JUN2"/>
<keyword evidence="7 11" id="KW-0418">Kinase</keyword>
<comment type="catalytic activity">
    <reaction evidence="10">
        <text>shikimate + ATP = 3-phosphoshikimate + ADP + H(+)</text>
        <dbReference type="Rhea" id="RHEA:13121"/>
        <dbReference type="ChEBI" id="CHEBI:15378"/>
        <dbReference type="ChEBI" id="CHEBI:30616"/>
        <dbReference type="ChEBI" id="CHEBI:36208"/>
        <dbReference type="ChEBI" id="CHEBI:145989"/>
        <dbReference type="ChEBI" id="CHEBI:456216"/>
        <dbReference type="EC" id="2.7.1.71"/>
    </reaction>
</comment>
<dbReference type="HAMAP" id="MF_00109">
    <property type="entry name" value="Shikimate_kinase"/>
    <property type="match status" value="1"/>
</dbReference>
<sequence>MNFFLIGYRGTGKTTLGKIVAEKLGRQFVDLDDLIVEMQGKKIPEIFAKEGEAAFRNYETQALKQACGQDNQIIACGGGIIIKEENIRLLKENGTVCLLKASEEKIFERIHGDKNRPALTNKNAFDEIKHVLEQRKANYELAKDFEIDTSIESVQESAERIVGKVKGLGK</sequence>
<dbReference type="EMBL" id="DUFW01000034">
    <property type="protein sequence ID" value="HIH21491.1"/>
    <property type="molecule type" value="Genomic_DNA"/>
</dbReference>
<evidence type="ECO:0000256" key="7">
    <source>
        <dbReference type="ARBA" id="ARBA00022777"/>
    </source>
</evidence>
<evidence type="ECO:0000256" key="6">
    <source>
        <dbReference type="ARBA" id="ARBA00022741"/>
    </source>
</evidence>
<keyword evidence="6" id="KW-0547">Nucleotide-binding</keyword>
<evidence type="ECO:0000256" key="5">
    <source>
        <dbReference type="ARBA" id="ARBA00022679"/>
    </source>
</evidence>
<dbReference type="SUPFAM" id="SSF52540">
    <property type="entry name" value="P-loop containing nucleoside triphosphate hydrolases"/>
    <property type="match status" value="1"/>
</dbReference>
<dbReference type="EC" id="2.7.1.71" evidence="3"/>
<dbReference type="InterPro" id="IPR031322">
    <property type="entry name" value="Shikimate/glucono_kinase"/>
</dbReference>
<evidence type="ECO:0000256" key="1">
    <source>
        <dbReference type="ARBA" id="ARBA00004842"/>
    </source>
</evidence>
<evidence type="ECO:0000256" key="3">
    <source>
        <dbReference type="ARBA" id="ARBA00012154"/>
    </source>
</evidence>
<dbReference type="CDD" id="cd00464">
    <property type="entry name" value="SK"/>
    <property type="match status" value="1"/>
</dbReference>
<dbReference type="GO" id="GO:0005524">
    <property type="term" value="F:ATP binding"/>
    <property type="evidence" value="ECO:0007669"/>
    <property type="project" value="UniProtKB-KW"/>
</dbReference>
<dbReference type="PANTHER" id="PTHR21087:SF16">
    <property type="entry name" value="SHIKIMATE KINASE 1, CHLOROPLASTIC"/>
    <property type="match status" value="1"/>
</dbReference>
<evidence type="ECO:0000256" key="4">
    <source>
        <dbReference type="ARBA" id="ARBA00022605"/>
    </source>
</evidence>
<dbReference type="GO" id="GO:0009073">
    <property type="term" value="P:aromatic amino acid family biosynthetic process"/>
    <property type="evidence" value="ECO:0007669"/>
    <property type="project" value="UniProtKB-KW"/>
</dbReference>
<dbReference type="UniPathway" id="UPA00053">
    <property type="reaction ID" value="UER00088"/>
</dbReference>
<dbReference type="Proteomes" id="UP000590964">
    <property type="component" value="Unassembled WGS sequence"/>
</dbReference>
<gene>
    <name evidence="11" type="ORF">HA222_02400</name>
</gene>
<evidence type="ECO:0000256" key="2">
    <source>
        <dbReference type="ARBA" id="ARBA00006997"/>
    </source>
</evidence>
<name>A0A7J4JUN2_9ARCH</name>
<keyword evidence="8" id="KW-0067">ATP-binding</keyword>
<organism evidence="11 12">
    <name type="scientific">Candidatus Iainarchaeum sp</name>
    <dbReference type="NCBI Taxonomy" id="3101447"/>
    <lineage>
        <taxon>Archaea</taxon>
        <taxon>Candidatus Iainarchaeota</taxon>
        <taxon>Candidatus Iainarchaeia</taxon>
        <taxon>Candidatus Iainarchaeales</taxon>
        <taxon>Candidatus Iainarchaeaceae</taxon>
        <taxon>Candidatus Iainarchaeum</taxon>
    </lineage>
</organism>
<keyword evidence="9" id="KW-0057">Aromatic amino acid biosynthesis</keyword>
<comment type="pathway">
    <text evidence="1">Metabolic intermediate biosynthesis; chorismate biosynthesis; chorismate from D-erythrose 4-phosphate and phosphoenolpyruvate: step 5/7.</text>
</comment>
<dbReference type="Pfam" id="PF01202">
    <property type="entry name" value="SKI"/>
    <property type="match status" value="1"/>
</dbReference>
<keyword evidence="5" id="KW-0808">Transferase</keyword>
<dbReference type="InterPro" id="IPR023000">
    <property type="entry name" value="Shikimate_kinase_CS"/>
</dbReference>
<dbReference type="Gene3D" id="3.40.50.300">
    <property type="entry name" value="P-loop containing nucleotide triphosphate hydrolases"/>
    <property type="match status" value="1"/>
</dbReference>
<dbReference type="PRINTS" id="PR01100">
    <property type="entry name" value="SHIKIMTKNASE"/>
</dbReference>
<dbReference type="PROSITE" id="PS01128">
    <property type="entry name" value="SHIKIMATE_KINASE"/>
    <property type="match status" value="1"/>
</dbReference>
<proteinExistence type="inferred from homology"/>
<comment type="similarity">
    <text evidence="2">Belongs to the shikimate kinase family.</text>
</comment>
<accession>A0A7J4JUN2</accession>
<evidence type="ECO:0000256" key="10">
    <source>
        <dbReference type="ARBA" id="ARBA00048567"/>
    </source>
</evidence>
<dbReference type="GO" id="GO:0005829">
    <property type="term" value="C:cytosol"/>
    <property type="evidence" value="ECO:0007669"/>
    <property type="project" value="TreeGrafter"/>
</dbReference>
<dbReference type="InterPro" id="IPR027417">
    <property type="entry name" value="P-loop_NTPase"/>
</dbReference>
<reference evidence="12" key="1">
    <citation type="journal article" date="2020" name="bioRxiv">
        <title>A rank-normalized archaeal taxonomy based on genome phylogeny resolves widespread incomplete and uneven classifications.</title>
        <authorList>
            <person name="Rinke C."/>
            <person name="Chuvochina M."/>
            <person name="Mussig A.J."/>
            <person name="Chaumeil P.-A."/>
            <person name="Waite D.W."/>
            <person name="Whitman W.B."/>
            <person name="Parks D.H."/>
            <person name="Hugenholtz P."/>
        </authorList>
    </citation>
    <scope>NUCLEOTIDE SEQUENCE [LARGE SCALE GENOMIC DNA]</scope>
</reference>
<evidence type="ECO:0000256" key="9">
    <source>
        <dbReference type="ARBA" id="ARBA00023141"/>
    </source>
</evidence>
<protein>
    <recommendedName>
        <fullName evidence="3">shikimate kinase</fullName>
        <ecNumber evidence="3">2.7.1.71</ecNumber>
    </recommendedName>
</protein>
<keyword evidence="4" id="KW-0028">Amino-acid biosynthesis</keyword>
<evidence type="ECO:0000256" key="8">
    <source>
        <dbReference type="ARBA" id="ARBA00022840"/>
    </source>
</evidence>
<dbReference type="InterPro" id="IPR000623">
    <property type="entry name" value="Shikimate_kinase/TSH1"/>
</dbReference>
<evidence type="ECO:0000313" key="12">
    <source>
        <dbReference type="Proteomes" id="UP000590964"/>
    </source>
</evidence>
<evidence type="ECO:0000313" key="11">
    <source>
        <dbReference type="EMBL" id="HIH21491.1"/>
    </source>
</evidence>
<comment type="caution">
    <text evidence="11">The sequence shown here is derived from an EMBL/GenBank/DDBJ whole genome shotgun (WGS) entry which is preliminary data.</text>
</comment>
<dbReference type="GO" id="GO:0009423">
    <property type="term" value="P:chorismate biosynthetic process"/>
    <property type="evidence" value="ECO:0007669"/>
    <property type="project" value="UniProtKB-UniPathway"/>
</dbReference>
<dbReference type="GO" id="GO:0008652">
    <property type="term" value="P:amino acid biosynthetic process"/>
    <property type="evidence" value="ECO:0007669"/>
    <property type="project" value="UniProtKB-KW"/>
</dbReference>
<dbReference type="GO" id="GO:0004765">
    <property type="term" value="F:shikimate kinase activity"/>
    <property type="evidence" value="ECO:0007669"/>
    <property type="project" value="UniProtKB-EC"/>
</dbReference>
<dbReference type="PANTHER" id="PTHR21087">
    <property type="entry name" value="SHIKIMATE KINASE"/>
    <property type="match status" value="1"/>
</dbReference>